<name>A0A0L6VPN9_9BASI</name>
<protein>
    <recommendedName>
        <fullName evidence="1">Retrotransposon gag domain-containing protein</fullName>
    </recommendedName>
</protein>
<reference evidence="2 3" key="1">
    <citation type="submission" date="2015-08" db="EMBL/GenBank/DDBJ databases">
        <title>Next Generation Sequencing and Analysis of the Genome of Puccinia sorghi L Schw, the Causal Agent of Maize Common Rust.</title>
        <authorList>
            <person name="Rochi L."/>
            <person name="Burguener G."/>
            <person name="Darino M."/>
            <person name="Turjanski A."/>
            <person name="Kreff E."/>
            <person name="Dieguez M.J."/>
            <person name="Sacco F."/>
        </authorList>
    </citation>
    <scope>NUCLEOTIDE SEQUENCE [LARGE SCALE GENOMIC DNA]</scope>
    <source>
        <strain evidence="2 3">RO10H11247</strain>
    </source>
</reference>
<accession>A0A0L6VPN9</accession>
<proteinExistence type="predicted"/>
<organism evidence="2 3">
    <name type="scientific">Puccinia sorghi</name>
    <dbReference type="NCBI Taxonomy" id="27349"/>
    <lineage>
        <taxon>Eukaryota</taxon>
        <taxon>Fungi</taxon>
        <taxon>Dikarya</taxon>
        <taxon>Basidiomycota</taxon>
        <taxon>Pucciniomycotina</taxon>
        <taxon>Pucciniomycetes</taxon>
        <taxon>Pucciniales</taxon>
        <taxon>Pucciniaceae</taxon>
        <taxon>Puccinia</taxon>
    </lineage>
</organism>
<dbReference type="InterPro" id="IPR005162">
    <property type="entry name" value="Retrotrans_gag_dom"/>
</dbReference>
<evidence type="ECO:0000313" key="2">
    <source>
        <dbReference type="EMBL" id="KNZ62688.1"/>
    </source>
</evidence>
<comment type="caution">
    <text evidence="2">The sequence shown here is derived from an EMBL/GenBank/DDBJ whole genome shotgun (WGS) entry which is preliminary data.</text>
</comment>
<dbReference type="Proteomes" id="UP000037035">
    <property type="component" value="Unassembled WGS sequence"/>
</dbReference>
<evidence type="ECO:0000259" key="1">
    <source>
        <dbReference type="Pfam" id="PF03732"/>
    </source>
</evidence>
<sequence>MVLEKPQPFNGTCGAAAKSFAGEILLHAITYPDQFHTDSRKVAFSVSFMTDYAATWSQPYLMRVFNAEGVVLEKFLDDFRFSFFDHNHQHCAEFTLQSLRQTGTVSAYTQKFNSHACTVGWANTPLMSLYQHGLKENVQLTMVMSNIKFTSLRTDGPESRPDN</sequence>
<keyword evidence="3" id="KW-1185">Reference proteome</keyword>
<dbReference type="VEuPathDB" id="FungiDB:VP01_1236g4"/>
<feature type="domain" description="Retrotransposon gag" evidence="1">
    <location>
        <begin position="46"/>
        <end position="136"/>
    </location>
</feature>
<dbReference type="AlphaFoldDB" id="A0A0L6VPN9"/>
<evidence type="ECO:0000313" key="3">
    <source>
        <dbReference type="Proteomes" id="UP000037035"/>
    </source>
</evidence>
<gene>
    <name evidence="2" type="ORF">VP01_1236g4</name>
</gene>
<dbReference type="Pfam" id="PF03732">
    <property type="entry name" value="Retrotrans_gag"/>
    <property type="match status" value="1"/>
</dbReference>
<dbReference type="EMBL" id="LAVV01002632">
    <property type="protein sequence ID" value="KNZ62688.1"/>
    <property type="molecule type" value="Genomic_DNA"/>
</dbReference>